<dbReference type="PANTHER" id="PTHR31899">
    <property type="entry name" value="BETA-CAROTENE 3-HYDROXYLASE 1, CHLOROPLASTIC"/>
    <property type="match status" value="1"/>
</dbReference>
<dbReference type="AlphaFoldDB" id="A0A845LZP1"/>
<dbReference type="GO" id="GO:0016123">
    <property type="term" value="P:xanthophyll biosynthetic process"/>
    <property type="evidence" value="ECO:0007669"/>
    <property type="project" value="TreeGrafter"/>
</dbReference>
<keyword evidence="2" id="KW-0125">Carotenoid biosynthesis</keyword>
<dbReference type="Pfam" id="PF04116">
    <property type="entry name" value="FA_hydroxylase"/>
    <property type="match status" value="1"/>
</dbReference>
<dbReference type="PANTHER" id="PTHR31899:SF9">
    <property type="entry name" value="BETA-CAROTENE 3-HYDROXYLASE 1, CHLOROPLASTIC"/>
    <property type="match status" value="1"/>
</dbReference>
<evidence type="ECO:0000256" key="3">
    <source>
        <dbReference type="ARBA" id="ARBA00023002"/>
    </source>
</evidence>
<dbReference type="InterPro" id="IPR045019">
    <property type="entry name" value="BETA-OHASE-like"/>
</dbReference>
<evidence type="ECO:0000313" key="7">
    <source>
        <dbReference type="Proteomes" id="UP000467322"/>
    </source>
</evidence>
<protein>
    <submittedName>
        <fullName evidence="6">Beta-carotene hydroxylase</fullName>
    </submittedName>
</protein>
<keyword evidence="4" id="KW-0812">Transmembrane</keyword>
<evidence type="ECO:0000313" key="6">
    <source>
        <dbReference type="EMBL" id="MZR12249.1"/>
    </source>
</evidence>
<evidence type="ECO:0000256" key="4">
    <source>
        <dbReference type="SAM" id="Phobius"/>
    </source>
</evidence>
<sequence length="181" mass="20686">MFEAVIVPILIVVATVAAMEFVAWWSHKYIMHGWGWGWHESHHVPHEGGLEKNDLYAVVGSVTAIFLFALSLWLWAGLFWIALGVTIYGALYFMAHDGLVHHRWPFKYVPKNGYLKRVYQAHRLHHAVKGRDGCVSFGFIWAPPIDRLKADLKKNRERMALEMYESEDAAAVNQDGTVGRV</sequence>
<reference evidence="6 7" key="1">
    <citation type="submission" date="2019-12" db="EMBL/GenBank/DDBJ databases">
        <title>Maritimibacter sp. nov. sp. isolated from sea sand.</title>
        <authorList>
            <person name="Kim J."/>
            <person name="Jeong S.E."/>
            <person name="Jung H.S."/>
            <person name="Jeon C.O."/>
        </authorList>
    </citation>
    <scope>NUCLEOTIDE SEQUENCE [LARGE SCALE GENOMIC DNA]</scope>
    <source>
        <strain evidence="6 7">DP07</strain>
    </source>
</reference>
<evidence type="ECO:0000256" key="2">
    <source>
        <dbReference type="ARBA" id="ARBA00022746"/>
    </source>
</evidence>
<dbReference type="Proteomes" id="UP000467322">
    <property type="component" value="Unassembled WGS sequence"/>
</dbReference>
<dbReference type="GO" id="GO:0010291">
    <property type="term" value="F:beta-carotene 3-hydroxylase activity"/>
    <property type="evidence" value="ECO:0007669"/>
    <property type="project" value="TreeGrafter"/>
</dbReference>
<organism evidence="6 7">
    <name type="scientific">Maritimibacter harenae</name>
    <dbReference type="NCBI Taxonomy" id="2606218"/>
    <lineage>
        <taxon>Bacteria</taxon>
        <taxon>Pseudomonadati</taxon>
        <taxon>Pseudomonadota</taxon>
        <taxon>Alphaproteobacteria</taxon>
        <taxon>Rhodobacterales</taxon>
        <taxon>Roseobacteraceae</taxon>
        <taxon>Maritimibacter</taxon>
    </lineage>
</organism>
<accession>A0A845LZP1</accession>
<dbReference type="RefSeq" id="WP_161350371.1">
    <property type="nucleotide sequence ID" value="NZ_WTUX01000010.1"/>
</dbReference>
<feature type="transmembrane region" description="Helical" evidence="4">
    <location>
        <begin position="6"/>
        <end position="25"/>
    </location>
</feature>
<dbReference type="EMBL" id="WTUX01000010">
    <property type="protein sequence ID" value="MZR12249.1"/>
    <property type="molecule type" value="Genomic_DNA"/>
</dbReference>
<feature type="domain" description="Fatty acid hydroxylase" evidence="5">
    <location>
        <begin position="13"/>
        <end position="148"/>
    </location>
</feature>
<dbReference type="GO" id="GO:0005506">
    <property type="term" value="F:iron ion binding"/>
    <property type="evidence" value="ECO:0007669"/>
    <property type="project" value="InterPro"/>
</dbReference>
<keyword evidence="4" id="KW-1133">Transmembrane helix</keyword>
<evidence type="ECO:0000259" key="5">
    <source>
        <dbReference type="Pfam" id="PF04116"/>
    </source>
</evidence>
<keyword evidence="7" id="KW-1185">Reference proteome</keyword>
<proteinExistence type="inferred from homology"/>
<keyword evidence="4" id="KW-0472">Membrane</keyword>
<dbReference type="InterPro" id="IPR006694">
    <property type="entry name" value="Fatty_acid_hydroxylase"/>
</dbReference>
<keyword evidence="3" id="KW-0560">Oxidoreductase</keyword>
<comment type="similarity">
    <text evidence="1">Belongs to the sterol desaturase family.</text>
</comment>
<comment type="caution">
    <text evidence="6">The sequence shown here is derived from an EMBL/GenBank/DDBJ whole genome shotgun (WGS) entry which is preliminary data.</text>
</comment>
<gene>
    <name evidence="6" type="ORF">GQE99_04390</name>
</gene>
<evidence type="ECO:0000256" key="1">
    <source>
        <dbReference type="ARBA" id="ARBA00009324"/>
    </source>
</evidence>
<dbReference type="GO" id="GO:0016119">
    <property type="term" value="P:carotene metabolic process"/>
    <property type="evidence" value="ECO:0007669"/>
    <property type="project" value="TreeGrafter"/>
</dbReference>
<name>A0A845LZP1_9RHOB</name>